<sequence>MRRPPRTDTICAVRDFWTTADLKARGKTDREIRRALRDGALVGVRPGWFARPGADPVLVRAVRVGGAATAHSAARVRGLWIPPDVQGASFRRPAPVRTPVLRVAVAKTTTTARLRDPDDPSRALGDRPDVGLHWSDPAMVRAARPGGIVPVLTMLRDVFRVEPPERALAVVDSALHHRFLRPADLPALSALLPAHLAPVVASADGRAESGIETVVRCLLSAAGLRVEPQAEIPGIGRVDLLVEGRLIVEVDGRQWHDGDAFEEDRRRDLVAARARYRVLRFTWHQVLFRWAEVEAAVLAALVAA</sequence>
<evidence type="ECO:0000313" key="2">
    <source>
        <dbReference type="EMBL" id="RIX27708.1"/>
    </source>
</evidence>
<dbReference type="AlphaFoldDB" id="A0A3A1TVT8"/>
<accession>A0A3A1TVT8</accession>
<dbReference type="EMBL" id="QXTG01000002">
    <property type="protein sequence ID" value="RIX27708.1"/>
    <property type="molecule type" value="Genomic_DNA"/>
</dbReference>
<evidence type="ECO:0000313" key="3">
    <source>
        <dbReference type="Proteomes" id="UP000265742"/>
    </source>
</evidence>
<organism evidence="2 3">
    <name type="scientific">Amnibacterium setariae</name>
    <dbReference type="NCBI Taxonomy" id="2306585"/>
    <lineage>
        <taxon>Bacteria</taxon>
        <taxon>Bacillati</taxon>
        <taxon>Actinomycetota</taxon>
        <taxon>Actinomycetes</taxon>
        <taxon>Micrococcales</taxon>
        <taxon>Microbacteriaceae</taxon>
        <taxon>Amnibacterium</taxon>
    </lineage>
</organism>
<protein>
    <submittedName>
        <fullName evidence="2">DUF559 domain-containing protein</fullName>
    </submittedName>
</protein>
<keyword evidence="3" id="KW-1185">Reference proteome</keyword>
<dbReference type="Proteomes" id="UP000265742">
    <property type="component" value="Unassembled WGS sequence"/>
</dbReference>
<dbReference type="Gene3D" id="3.40.960.10">
    <property type="entry name" value="VSR Endonuclease"/>
    <property type="match status" value="1"/>
</dbReference>
<reference evidence="3" key="1">
    <citation type="submission" date="2018-09" db="EMBL/GenBank/DDBJ databases">
        <authorList>
            <person name="Kim I."/>
        </authorList>
    </citation>
    <scope>NUCLEOTIDE SEQUENCE [LARGE SCALE GENOMIC DNA]</scope>
    <source>
        <strain evidence="3">DD4a</strain>
    </source>
</reference>
<dbReference type="SUPFAM" id="SSF52980">
    <property type="entry name" value="Restriction endonuclease-like"/>
    <property type="match status" value="1"/>
</dbReference>
<dbReference type="InterPro" id="IPR011335">
    <property type="entry name" value="Restrct_endonuc-II-like"/>
</dbReference>
<dbReference type="InterPro" id="IPR007569">
    <property type="entry name" value="DUF559"/>
</dbReference>
<name>A0A3A1TVT8_9MICO</name>
<gene>
    <name evidence="2" type="ORF">D1781_09150</name>
</gene>
<feature type="domain" description="DUF559" evidence="1">
    <location>
        <begin position="242"/>
        <end position="300"/>
    </location>
</feature>
<proteinExistence type="predicted"/>
<dbReference type="Pfam" id="PF04480">
    <property type="entry name" value="DUF559"/>
    <property type="match status" value="1"/>
</dbReference>
<evidence type="ECO:0000259" key="1">
    <source>
        <dbReference type="Pfam" id="PF04480"/>
    </source>
</evidence>
<comment type="caution">
    <text evidence="2">The sequence shown here is derived from an EMBL/GenBank/DDBJ whole genome shotgun (WGS) entry which is preliminary data.</text>
</comment>